<sequence>MGMRHKVGIGLRKPEKQHTARELDSDQLPSGRMRYLNRHASGPRTLWFLKTTSGSKDHASYQRPQGPEPTGSLKRPPGPKLIKTLQVTPGSQRRYNYARPTESPNHSRALEVPRNLSTQDPWSSDDQNI</sequence>
<reference evidence="2 3" key="1">
    <citation type="journal article" date="2020" name="BMC Genomics">
        <title>Intraspecific diversification of the crop wild relative Brassica cretica Lam. using demographic model selection.</title>
        <authorList>
            <person name="Kioukis A."/>
            <person name="Michalopoulou V.A."/>
            <person name="Briers L."/>
            <person name="Pirintsos S."/>
            <person name="Studholme D.J."/>
            <person name="Pavlidis P."/>
            <person name="Sarris P.F."/>
        </authorList>
    </citation>
    <scope>NUCLEOTIDE SEQUENCE [LARGE SCALE GENOMIC DNA]</scope>
    <source>
        <strain evidence="3">cv. PFS-1207/04</strain>
    </source>
</reference>
<feature type="region of interest" description="Disordered" evidence="1">
    <location>
        <begin position="1"/>
        <end position="129"/>
    </location>
</feature>
<evidence type="ECO:0000313" key="2">
    <source>
        <dbReference type="EMBL" id="KAF3593602.1"/>
    </source>
</evidence>
<evidence type="ECO:0000256" key="1">
    <source>
        <dbReference type="SAM" id="MobiDB-lite"/>
    </source>
</evidence>
<feature type="compositionally biased region" description="Polar residues" evidence="1">
    <location>
        <begin position="85"/>
        <end position="94"/>
    </location>
</feature>
<gene>
    <name evidence="2" type="ORF">DY000_02023419</name>
</gene>
<keyword evidence="3" id="KW-1185">Reference proteome</keyword>
<feature type="compositionally biased region" description="Basic and acidic residues" evidence="1">
    <location>
        <begin position="12"/>
        <end position="24"/>
    </location>
</feature>
<protein>
    <submittedName>
        <fullName evidence="2">Uncharacterized protein</fullName>
    </submittedName>
</protein>
<proteinExistence type="predicted"/>
<accession>A0ABQ7E9T4</accession>
<feature type="compositionally biased region" description="Polar residues" evidence="1">
    <location>
        <begin position="115"/>
        <end position="129"/>
    </location>
</feature>
<comment type="caution">
    <text evidence="2">The sequence shown here is derived from an EMBL/GenBank/DDBJ whole genome shotgun (WGS) entry which is preliminary data.</text>
</comment>
<name>A0ABQ7E9T4_BRACR</name>
<organism evidence="2 3">
    <name type="scientific">Brassica cretica</name>
    <name type="common">Mustard</name>
    <dbReference type="NCBI Taxonomy" id="69181"/>
    <lineage>
        <taxon>Eukaryota</taxon>
        <taxon>Viridiplantae</taxon>
        <taxon>Streptophyta</taxon>
        <taxon>Embryophyta</taxon>
        <taxon>Tracheophyta</taxon>
        <taxon>Spermatophyta</taxon>
        <taxon>Magnoliopsida</taxon>
        <taxon>eudicotyledons</taxon>
        <taxon>Gunneridae</taxon>
        <taxon>Pentapetalae</taxon>
        <taxon>rosids</taxon>
        <taxon>malvids</taxon>
        <taxon>Brassicales</taxon>
        <taxon>Brassicaceae</taxon>
        <taxon>Brassiceae</taxon>
        <taxon>Brassica</taxon>
    </lineage>
</organism>
<dbReference type="Proteomes" id="UP000266723">
    <property type="component" value="Unassembled WGS sequence"/>
</dbReference>
<dbReference type="EMBL" id="QGKV02000299">
    <property type="protein sequence ID" value="KAF3593602.1"/>
    <property type="molecule type" value="Genomic_DNA"/>
</dbReference>
<evidence type="ECO:0000313" key="3">
    <source>
        <dbReference type="Proteomes" id="UP000266723"/>
    </source>
</evidence>